<feature type="transmembrane region" description="Helical" evidence="8">
    <location>
        <begin position="272"/>
        <end position="295"/>
    </location>
</feature>
<feature type="domain" description="Glycosyltransferase RgtA/B/C/D-like" evidence="9">
    <location>
        <begin position="42"/>
        <end position="211"/>
    </location>
</feature>
<keyword evidence="7 8" id="KW-0472">Membrane</keyword>
<organism evidence="10 11">
    <name type="scientific">Pseudanabaena yagii GIHE-NHR1</name>
    <dbReference type="NCBI Taxonomy" id="2722753"/>
    <lineage>
        <taxon>Bacteria</taxon>
        <taxon>Bacillati</taxon>
        <taxon>Cyanobacteriota</taxon>
        <taxon>Cyanophyceae</taxon>
        <taxon>Pseudanabaenales</taxon>
        <taxon>Pseudanabaenaceae</taxon>
        <taxon>Pseudanabaena</taxon>
        <taxon>Pseudanabaena yagii</taxon>
    </lineage>
</organism>
<proteinExistence type="predicted"/>
<gene>
    <name evidence="10" type="ORF">HC246_18055</name>
</gene>
<feature type="transmembrane region" description="Helical" evidence="8">
    <location>
        <begin position="301"/>
        <end position="321"/>
    </location>
</feature>
<evidence type="ECO:0000313" key="11">
    <source>
        <dbReference type="Proteomes" id="UP000738376"/>
    </source>
</evidence>
<protein>
    <submittedName>
        <fullName evidence="10">4-amino-4-deoxy-L-arabinose transferase</fullName>
    </submittedName>
</protein>
<accession>A0ABX1LUM5</accession>
<dbReference type="InterPro" id="IPR038731">
    <property type="entry name" value="RgtA/B/C-like"/>
</dbReference>
<comment type="caution">
    <text evidence="10">The sequence shown here is derived from an EMBL/GenBank/DDBJ whole genome shotgun (WGS) entry which is preliminary data.</text>
</comment>
<dbReference type="Proteomes" id="UP000738376">
    <property type="component" value="Unassembled WGS sequence"/>
</dbReference>
<keyword evidence="3" id="KW-0328">Glycosyltransferase</keyword>
<feature type="transmembrane region" description="Helical" evidence="8">
    <location>
        <begin position="63"/>
        <end position="83"/>
    </location>
</feature>
<keyword evidence="11" id="KW-1185">Reference proteome</keyword>
<evidence type="ECO:0000313" key="10">
    <source>
        <dbReference type="EMBL" id="NMF59870.1"/>
    </source>
</evidence>
<keyword evidence="2" id="KW-1003">Cell membrane</keyword>
<feature type="transmembrane region" description="Helical" evidence="8">
    <location>
        <begin position="95"/>
        <end position="117"/>
    </location>
</feature>
<reference evidence="10 11" key="1">
    <citation type="submission" date="2020-03" db="EMBL/GenBank/DDBJ databases">
        <title>Draft Genome Sequence of 2-Methylisoborneol Producing Pseudanabaena yagii Strain GIHE-NHR1 Isolated from North Han River in South Korea.</title>
        <authorList>
            <person name="Jeong J."/>
        </authorList>
    </citation>
    <scope>NUCLEOTIDE SEQUENCE [LARGE SCALE GENOMIC DNA]</scope>
    <source>
        <strain evidence="10 11">GIHE-NHR1</strain>
    </source>
</reference>
<evidence type="ECO:0000256" key="6">
    <source>
        <dbReference type="ARBA" id="ARBA00022989"/>
    </source>
</evidence>
<dbReference type="GO" id="GO:0016740">
    <property type="term" value="F:transferase activity"/>
    <property type="evidence" value="ECO:0007669"/>
    <property type="project" value="UniProtKB-KW"/>
</dbReference>
<feature type="transmembrane region" description="Helical" evidence="8">
    <location>
        <begin position="241"/>
        <end position="260"/>
    </location>
</feature>
<evidence type="ECO:0000256" key="5">
    <source>
        <dbReference type="ARBA" id="ARBA00022692"/>
    </source>
</evidence>
<dbReference type="Pfam" id="PF13231">
    <property type="entry name" value="PMT_2"/>
    <property type="match status" value="1"/>
</dbReference>
<name>A0ABX1LUM5_9CYAN</name>
<keyword evidence="6 8" id="KW-1133">Transmembrane helix</keyword>
<dbReference type="PANTHER" id="PTHR33908:SF11">
    <property type="entry name" value="MEMBRANE PROTEIN"/>
    <property type="match status" value="1"/>
</dbReference>
<evidence type="ECO:0000256" key="1">
    <source>
        <dbReference type="ARBA" id="ARBA00004651"/>
    </source>
</evidence>
<evidence type="ECO:0000256" key="2">
    <source>
        <dbReference type="ARBA" id="ARBA00022475"/>
    </source>
</evidence>
<sequence>MTTVALVAFICLRICFWLFAPPNPDEAYYWLWGQHLDFSYYDHPPLQSWLQGLITAAFGKSLFTLRSLNVITNGIFFYTYYRILEYLYGDRAKRYIWWVILAIIASPLYSIMLSLAWHDHLAITLSLVGAYLCIRFLDEYLANGKGANWRLYGSAIALALALITKYNSLFMTLGLLMAIATHPQLRKLFGDLRLWLCAVIYAIVFSPVIYWNYSNNFQSFRFYANRSIDTGTPLMRLLEPLGFVGISLLMLSPFVAWLLWKGFFKELPKQKTVYKHIALWTFAVPTVLLMCISLVSTALYYWNIHAYLLLFALLPLAVSSLNDRGTRGQSKIFYAAQGVGLLFTALFVWNSFVFPVSALWGKDGDQDGRMLFGWSEIAAEVQKIANTLPDKPLLITSDYRSAAALAYEMNYPQVTALSKRISQFTIWNLQNATQQTGKSAILISDQWYPLTDDAIAHFEQVKLVSKVAISRFGVDLKTYEIAIGKNYQP</sequence>
<evidence type="ECO:0000256" key="8">
    <source>
        <dbReference type="SAM" id="Phobius"/>
    </source>
</evidence>
<dbReference type="InterPro" id="IPR050297">
    <property type="entry name" value="LipidA_mod_glycosyltrf_83"/>
</dbReference>
<feature type="transmembrane region" description="Helical" evidence="8">
    <location>
        <begin position="192"/>
        <end position="213"/>
    </location>
</feature>
<evidence type="ECO:0000256" key="3">
    <source>
        <dbReference type="ARBA" id="ARBA00022676"/>
    </source>
</evidence>
<keyword evidence="4 10" id="KW-0808">Transferase</keyword>
<comment type="subcellular location">
    <subcellularLocation>
        <location evidence="1">Cell membrane</location>
        <topology evidence="1">Multi-pass membrane protein</topology>
    </subcellularLocation>
</comment>
<dbReference type="EMBL" id="JAAVJL010000002">
    <property type="protein sequence ID" value="NMF59870.1"/>
    <property type="molecule type" value="Genomic_DNA"/>
</dbReference>
<evidence type="ECO:0000256" key="7">
    <source>
        <dbReference type="ARBA" id="ARBA00023136"/>
    </source>
</evidence>
<evidence type="ECO:0000259" key="9">
    <source>
        <dbReference type="Pfam" id="PF13231"/>
    </source>
</evidence>
<evidence type="ECO:0000256" key="4">
    <source>
        <dbReference type="ARBA" id="ARBA00022679"/>
    </source>
</evidence>
<keyword evidence="5 8" id="KW-0812">Transmembrane</keyword>
<feature type="transmembrane region" description="Helical" evidence="8">
    <location>
        <begin position="155"/>
        <end position="180"/>
    </location>
</feature>
<dbReference type="RefSeq" id="WP_169364844.1">
    <property type="nucleotide sequence ID" value="NZ_JAAVJL010000002.1"/>
</dbReference>
<feature type="transmembrane region" description="Helical" evidence="8">
    <location>
        <begin position="333"/>
        <end position="360"/>
    </location>
</feature>
<dbReference type="PANTHER" id="PTHR33908">
    <property type="entry name" value="MANNOSYLTRANSFERASE YKCB-RELATED"/>
    <property type="match status" value="1"/>
</dbReference>